<dbReference type="Proteomes" id="UP000010798">
    <property type="component" value="Chromosome"/>
</dbReference>
<evidence type="ECO:0000313" key="3">
    <source>
        <dbReference type="Proteomes" id="UP000010798"/>
    </source>
</evidence>
<dbReference type="OrthoDB" id="264074at2"/>
<dbReference type="InterPro" id="IPR051344">
    <property type="entry name" value="Vgb"/>
</dbReference>
<feature type="region of interest" description="Disordered" evidence="1">
    <location>
        <begin position="463"/>
        <end position="492"/>
    </location>
</feature>
<name>L0D9U3_SINAD</name>
<evidence type="ECO:0000256" key="1">
    <source>
        <dbReference type="SAM" id="MobiDB-lite"/>
    </source>
</evidence>
<dbReference type="EMBL" id="CP003364">
    <property type="protein sequence ID" value="AGA26012.1"/>
    <property type="molecule type" value="Genomic_DNA"/>
</dbReference>
<dbReference type="Gene3D" id="2.130.10.10">
    <property type="entry name" value="YVTN repeat-like/Quinoprotein amine dehydrogenase"/>
    <property type="match status" value="1"/>
</dbReference>
<feature type="compositionally biased region" description="Pro residues" evidence="1">
    <location>
        <begin position="298"/>
        <end position="308"/>
    </location>
</feature>
<keyword evidence="3" id="KW-1185">Reference proteome</keyword>
<dbReference type="SUPFAM" id="SSF101898">
    <property type="entry name" value="NHL repeat"/>
    <property type="match status" value="1"/>
</dbReference>
<gene>
    <name evidence="2" type="ordered locus">Sinac_1633</name>
</gene>
<reference evidence="2 3" key="1">
    <citation type="submission" date="2012-02" db="EMBL/GenBank/DDBJ databases">
        <title>Complete sequence of chromosome of Singulisphaera acidiphila DSM 18658.</title>
        <authorList>
            <consortium name="US DOE Joint Genome Institute (JGI-PGF)"/>
            <person name="Lucas S."/>
            <person name="Copeland A."/>
            <person name="Lapidus A."/>
            <person name="Glavina del Rio T."/>
            <person name="Dalin E."/>
            <person name="Tice H."/>
            <person name="Bruce D."/>
            <person name="Goodwin L."/>
            <person name="Pitluck S."/>
            <person name="Peters L."/>
            <person name="Ovchinnikova G."/>
            <person name="Chertkov O."/>
            <person name="Kyrpides N."/>
            <person name="Mavromatis K."/>
            <person name="Ivanova N."/>
            <person name="Brettin T."/>
            <person name="Detter J.C."/>
            <person name="Han C."/>
            <person name="Larimer F."/>
            <person name="Land M."/>
            <person name="Hauser L."/>
            <person name="Markowitz V."/>
            <person name="Cheng J.-F."/>
            <person name="Hugenholtz P."/>
            <person name="Woyke T."/>
            <person name="Wu D."/>
            <person name="Tindall B."/>
            <person name="Pomrenke H."/>
            <person name="Brambilla E."/>
            <person name="Klenk H.-P."/>
            <person name="Eisen J.A."/>
        </authorList>
    </citation>
    <scope>NUCLEOTIDE SEQUENCE [LARGE SCALE GENOMIC DNA]</scope>
    <source>
        <strain evidence="3">ATCC BAA-1392 / DSM 18658 / VKM B-2454 / MOB10</strain>
    </source>
</reference>
<dbReference type="HOGENOM" id="CLU_383503_0_0_0"/>
<dbReference type="AlphaFoldDB" id="L0D9U3"/>
<dbReference type="InterPro" id="IPR015943">
    <property type="entry name" value="WD40/YVTN_repeat-like_dom_sf"/>
</dbReference>
<evidence type="ECO:0008006" key="4">
    <source>
        <dbReference type="Google" id="ProtNLM"/>
    </source>
</evidence>
<dbReference type="KEGG" id="saci:Sinac_1633"/>
<accession>L0D9U3</accession>
<dbReference type="eggNOG" id="COG3386">
    <property type="taxonomic scope" value="Bacteria"/>
</dbReference>
<feature type="compositionally biased region" description="Polar residues" evidence="1">
    <location>
        <begin position="470"/>
        <end position="489"/>
    </location>
</feature>
<protein>
    <recommendedName>
        <fullName evidence="4">Fibronectin type-III domain-containing protein</fullName>
    </recommendedName>
</protein>
<dbReference type="STRING" id="886293.Sinac_1633"/>
<feature type="compositionally biased region" description="Low complexity" evidence="1">
    <location>
        <begin position="309"/>
        <end position="331"/>
    </location>
</feature>
<proteinExistence type="predicted"/>
<feature type="region of interest" description="Disordered" evidence="1">
    <location>
        <begin position="263"/>
        <end position="333"/>
    </location>
</feature>
<feature type="compositionally biased region" description="Low complexity" evidence="1">
    <location>
        <begin position="273"/>
        <end position="282"/>
    </location>
</feature>
<dbReference type="PANTHER" id="PTHR40274:SF4">
    <property type="entry name" value="BLL1406 PROTEIN"/>
    <property type="match status" value="1"/>
</dbReference>
<organism evidence="2 3">
    <name type="scientific">Singulisphaera acidiphila (strain ATCC BAA-1392 / DSM 18658 / VKM B-2454 / MOB10)</name>
    <dbReference type="NCBI Taxonomy" id="886293"/>
    <lineage>
        <taxon>Bacteria</taxon>
        <taxon>Pseudomonadati</taxon>
        <taxon>Planctomycetota</taxon>
        <taxon>Planctomycetia</taxon>
        <taxon>Isosphaerales</taxon>
        <taxon>Isosphaeraceae</taxon>
        <taxon>Singulisphaera</taxon>
    </lineage>
</organism>
<evidence type="ECO:0000313" key="2">
    <source>
        <dbReference type="EMBL" id="AGA26012.1"/>
    </source>
</evidence>
<dbReference type="PANTHER" id="PTHR40274">
    <property type="entry name" value="VIRGINIAMYCIN B LYASE"/>
    <property type="match status" value="1"/>
</dbReference>
<dbReference type="CDD" id="cd00063">
    <property type="entry name" value="FN3"/>
    <property type="match status" value="1"/>
</dbReference>
<dbReference type="InterPro" id="IPR003961">
    <property type="entry name" value="FN3_dom"/>
</dbReference>
<dbReference type="RefSeq" id="WP_015245182.1">
    <property type="nucleotide sequence ID" value="NC_019892.1"/>
</dbReference>
<sequence length="722" mass="76383">MILNAKFERAAVVAACLLLLAAIGGSPLALGKLETWRQETSSAFVKGHREKVVVSENGRVRLGQSLTAIDKIEGARVWDLARKADGTIYAATGDEGKVFRREAKESAAWTLAYDSTDSQALAVDVLPDGHVFVGTGPTGQIVDLTDPANPVTTPRLDPDVKYIWDLAHDAKGNLYAATGPTGQLWKLAPDGKRTLILDSKHPHLLCVAVSPDGSIYAGSDGEGLIYRVSAEGKTSVVYDAPQSEIRSLLIAPDGALYAGTAAESGGGGGSGRGSSLFSTGGTADAPRPPSAIGTSAAPEPPKPSPSPSPATTKSAPSSTGGGSASPRSSAGDNAVYRIGSDSVPREVFRARALVYALAWQAGRLLVGTGPEGQLYEVRDQDETTPIARLDHGQILSMLSEPDGGLLIGAGDPGAVVRLNTGYVASGSLVSDVLDTKLISRFGALTWRADQPKGTSIALQVRTGNVGEPDSTWSAWSPEQTDPEGSQAQSPPGRFAQYRATLSTRDDSVTPELRSVFLRYQTANLPPEITKIEVPDVTVADGTTKQGRLNLKWSVTDPNGDDLEYTLHIRKDGWPDWVRLGDERQTSSSYDWDTTAVPAGLYRIRITASDRPSNSPNDALIRERVSDPFIVDHDSPTITIATTQPLSATITLKDHLTRLVKAAYALDGGDWVPVFPDDGLFDSSQETITVAFPDLKPGTHILVVRTTDAAGNTGTGDALIEVH</sequence>